<evidence type="ECO:0008006" key="3">
    <source>
        <dbReference type="Google" id="ProtNLM"/>
    </source>
</evidence>
<evidence type="ECO:0000313" key="1">
    <source>
        <dbReference type="EMBL" id="TJY66706.1"/>
    </source>
</evidence>
<dbReference type="EMBL" id="SUKA01000002">
    <property type="protein sequence ID" value="TJY66706.1"/>
    <property type="molecule type" value="Genomic_DNA"/>
</dbReference>
<evidence type="ECO:0000313" key="2">
    <source>
        <dbReference type="Proteomes" id="UP000309872"/>
    </source>
</evidence>
<organism evidence="1 2">
    <name type="scientific">Sphingobacterium alkalisoli</name>
    <dbReference type="NCBI Taxonomy" id="1874115"/>
    <lineage>
        <taxon>Bacteria</taxon>
        <taxon>Pseudomonadati</taxon>
        <taxon>Bacteroidota</taxon>
        <taxon>Sphingobacteriia</taxon>
        <taxon>Sphingobacteriales</taxon>
        <taxon>Sphingobacteriaceae</taxon>
        <taxon>Sphingobacterium</taxon>
    </lineage>
</organism>
<protein>
    <recommendedName>
        <fullName evidence="3">DUF4279 domain-containing protein</fullName>
    </recommendedName>
</protein>
<gene>
    <name evidence="1" type="ORF">FAZ19_07245</name>
</gene>
<reference evidence="1 2" key="1">
    <citation type="submission" date="2019-04" db="EMBL/GenBank/DDBJ databases">
        <title>Sphingobacterium olei sp. nov., isolated from oil-contaminated soil.</title>
        <authorList>
            <person name="Liu B."/>
        </authorList>
    </citation>
    <scope>NUCLEOTIDE SEQUENCE [LARGE SCALE GENOMIC DNA]</scope>
    <source>
        <strain evidence="1 2">Y3L14</strain>
    </source>
</reference>
<dbReference type="RefSeq" id="WP_136820055.1">
    <property type="nucleotide sequence ID" value="NZ_BMJX01000002.1"/>
</dbReference>
<name>A0A4U0H545_9SPHI</name>
<dbReference type="AlphaFoldDB" id="A0A4U0H545"/>
<proteinExistence type="predicted"/>
<keyword evidence="2" id="KW-1185">Reference proteome</keyword>
<dbReference type="Proteomes" id="UP000309872">
    <property type="component" value="Unassembled WGS sequence"/>
</dbReference>
<sequence>MLSGNGVEESYKVWGYGLQHDDQDPPIDYINIFLDILEPNFDKLKKIGINRDDISIWRIYEYKEICSMEIAPQETKRLGDNGITLCIDCFEK</sequence>
<comment type="caution">
    <text evidence="1">The sequence shown here is derived from an EMBL/GenBank/DDBJ whole genome shotgun (WGS) entry which is preliminary data.</text>
</comment>
<dbReference type="OrthoDB" id="2086634at2"/>
<accession>A0A4U0H545</accession>